<dbReference type="Proteomes" id="UP001439008">
    <property type="component" value="Unassembled WGS sequence"/>
</dbReference>
<comment type="caution">
    <text evidence="3">The sequence shown here is derived from an EMBL/GenBank/DDBJ whole genome shotgun (WGS) entry which is preliminary data.</text>
</comment>
<evidence type="ECO:0000256" key="1">
    <source>
        <dbReference type="RuleBase" id="RU004374"/>
    </source>
</evidence>
<gene>
    <name evidence="3" type="primary">EIF4E_1</name>
    <name evidence="3" type="ORF">MHBO_000288</name>
</gene>
<reference evidence="3 4" key="1">
    <citation type="journal article" date="2024" name="BMC Biol.">
        <title>Comparative genomics of Ascetosporea gives new insight into the evolutionary basis for animal parasitism in Rhizaria.</title>
        <authorList>
            <person name="Hiltunen Thoren M."/>
            <person name="Onut-Brannstrom I."/>
            <person name="Alfjorden A."/>
            <person name="Peckova H."/>
            <person name="Swords F."/>
            <person name="Hooper C."/>
            <person name="Holzer A.S."/>
            <person name="Bass D."/>
            <person name="Burki F."/>
        </authorList>
    </citation>
    <scope>NUCLEOTIDE SEQUENCE [LARGE SCALE GENOMIC DNA]</scope>
    <source>
        <strain evidence="3">20-A016</strain>
    </source>
</reference>
<dbReference type="GO" id="GO:0003743">
    <property type="term" value="F:translation initiation factor activity"/>
    <property type="evidence" value="ECO:0007669"/>
    <property type="project" value="UniProtKB-KW"/>
</dbReference>
<keyword evidence="4" id="KW-1185">Reference proteome</keyword>
<evidence type="ECO:0000256" key="2">
    <source>
        <dbReference type="SAM" id="MobiDB-lite"/>
    </source>
</evidence>
<keyword evidence="1" id="KW-0694">RNA-binding</keyword>
<keyword evidence="1" id="KW-0648">Protein biosynthesis</keyword>
<evidence type="ECO:0000313" key="3">
    <source>
        <dbReference type="EMBL" id="MES1918301.1"/>
    </source>
</evidence>
<dbReference type="EMBL" id="JBDODL010000039">
    <property type="protein sequence ID" value="MES1918301.1"/>
    <property type="molecule type" value="Genomic_DNA"/>
</dbReference>
<dbReference type="Pfam" id="PF01652">
    <property type="entry name" value="IF4E"/>
    <property type="match status" value="1"/>
</dbReference>
<protein>
    <submittedName>
        <fullName evidence="3">Translation initiation factor eIF4E</fullName>
    </submittedName>
</protein>
<organism evidence="3 4">
    <name type="scientific">Bonamia ostreae</name>
    <dbReference type="NCBI Taxonomy" id="126728"/>
    <lineage>
        <taxon>Eukaryota</taxon>
        <taxon>Sar</taxon>
        <taxon>Rhizaria</taxon>
        <taxon>Endomyxa</taxon>
        <taxon>Ascetosporea</taxon>
        <taxon>Haplosporida</taxon>
        <taxon>Bonamia</taxon>
    </lineage>
</organism>
<dbReference type="InterPro" id="IPR023398">
    <property type="entry name" value="TIF_eIF4e-like"/>
</dbReference>
<keyword evidence="1 3" id="KW-0396">Initiation factor</keyword>
<dbReference type="PANTHER" id="PTHR11960">
    <property type="entry name" value="EUKARYOTIC TRANSLATION INITIATION FACTOR 4E RELATED"/>
    <property type="match status" value="1"/>
</dbReference>
<proteinExistence type="inferred from homology"/>
<dbReference type="InterPro" id="IPR001040">
    <property type="entry name" value="TIF_eIF_4E"/>
</dbReference>
<feature type="region of interest" description="Disordered" evidence="2">
    <location>
        <begin position="1"/>
        <end position="41"/>
    </location>
</feature>
<name>A0ABV2AF63_9EUKA</name>
<dbReference type="SUPFAM" id="SSF55418">
    <property type="entry name" value="eIF4e-like"/>
    <property type="match status" value="1"/>
</dbReference>
<sequence>MSDSDSQISLDEELSNEQSKTAEDGENIVLEKNAKTTQDGHSKDAIEKPFWAFWYNSGKTPVVENNHSITEEEWMSALLKVRTFKLYKEYFEIENVFRPASEIARRSSYYFFREGITPTWEDKNNANGGRWFFSIRRENKEDIDKTWRLLIASFFAGAVKHMEDVCGAVVSSKNREYRVSLWVRNNISISDQHELGSSIKKILGVKSEVILKVFN</sequence>
<dbReference type="Gene3D" id="3.30.760.10">
    <property type="entry name" value="RNA Cap, Translation Initiation Factor Eif4e"/>
    <property type="match status" value="1"/>
</dbReference>
<evidence type="ECO:0000313" key="4">
    <source>
        <dbReference type="Proteomes" id="UP001439008"/>
    </source>
</evidence>
<comment type="similarity">
    <text evidence="1">Belongs to the eukaryotic initiation factor 4E family.</text>
</comment>
<accession>A0ABV2AF63</accession>
<feature type="compositionally biased region" description="Basic and acidic residues" evidence="2">
    <location>
        <begin position="32"/>
        <end position="41"/>
    </location>
</feature>